<evidence type="ECO:0000313" key="7">
    <source>
        <dbReference type="Proteomes" id="UP000836841"/>
    </source>
</evidence>
<dbReference type="Pfam" id="PF02535">
    <property type="entry name" value="Zip"/>
    <property type="match status" value="1"/>
</dbReference>
<dbReference type="Proteomes" id="UP000836841">
    <property type="component" value="Unassembled WGS sequence"/>
</dbReference>
<evidence type="ECO:0000256" key="3">
    <source>
        <dbReference type="ARBA" id="ARBA00022989"/>
    </source>
</evidence>
<feature type="transmembrane region" description="Helical" evidence="5">
    <location>
        <begin position="45"/>
        <end position="65"/>
    </location>
</feature>
<dbReference type="GO" id="GO:0016020">
    <property type="term" value="C:membrane"/>
    <property type="evidence" value="ECO:0007669"/>
    <property type="project" value="UniProtKB-SubCell"/>
</dbReference>
<keyword evidence="2 5" id="KW-0812">Transmembrane</keyword>
<reference evidence="6 7" key="1">
    <citation type="submission" date="2022-03" db="EMBL/GenBank/DDBJ databases">
        <authorList>
            <person name="Nunn A."/>
            <person name="Chopra R."/>
            <person name="Nunn A."/>
            <person name="Contreras Garrido A."/>
        </authorList>
    </citation>
    <scope>NUCLEOTIDE SEQUENCE [LARGE SCALE GENOMIC DNA]</scope>
</reference>
<evidence type="ECO:0008006" key="8">
    <source>
        <dbReference type="Google" id="ProtNLM"/>
    </source>
</evidence>
<feature type="transmembrane region" description="Helical" evidence="5">
    <location>
        <begin position="320"/>
        <end position="339"/>
    </location>
</feature>
<feature type="transmembrane region" description="Helical" evidence="5">
    <location>
        <begin position="109"/>
        <end position="132"/>
    </location>
</feature>
<organism evidence="6 7">
    <name type="scientific">Thlaspi arvense</name>
    <name type="common">Field penny-cress</name>
    <dbReference type="NCBI Taxonomy" id="13288"/>
    <lineage>
        <taxon>Eukaryota</taxon>
        <taxon>Viridiplantae</taxon>
        <taxon>Streptophyta</taxon>
        <taxon>Embryophyta</taxon>
        <taxon>Tracheophyta</taxon>
        <taxon>Spermatophyta</taxon>
        <taxon>Magnoliopsida</taxon>
        <taxon>eudicotyledons</taxon>
        <taxon>Gunneridae</taxon>
        <taxon>Pentapetalae</taxon>
        <taxon>rosids</taxon>
        <taxon>malvids</taxon>
        <taxon>Brassicales</taxon>
        <taxon>Brassicaceae</taxon>
        <taxon>Thlaspideae</taxon>
        <taxon>Thlaspi</taxon>
    </lineage>
</organism>
<name>A0AAU9SMR8_THLAR</name>
<feature type="transmembrane region" description="Helical" evidence="5">
    <location>
        <begin position="179"/>
        <end position="198"/>
    </location>
</feature>
<feature type="transmembrane region" description="Helical" evidence="5">
    <location>
        <begin position="251"/>
        <end position="271"/>
    </location>
</feature>
<keyword evidence="4 5" id="KW-0472">Membrane</keyword>
<evidence type="ECO:0000256" key="5">
    <source>
        <dbReference type="SAM" id="Phobius"/>
    </source>
</evidence>
<dbReference type="EMBL" id="CAJVSB020000852">
    <property type="protein sequence ID" value="CAH2068774.1"/>
    <property type="molecule type" value="Genomic_DNA"/>
</dbReference>
<keyword evidence="3 5" id="KW-1133">Transmembrane helix</keyword>
<proteinExistence type="predicted"/>
<dbReference type="PANTHER" id="PTHR11040">
    <property type="entry name" value="ZINC/IRON TRANSPORTER"/>
    <property type="match status" value="1"/>
</dbReference>
<feature type="transmembrane region" description="Helical" evidence="5">
    <location>
        <begin position="219"/>
        <end position="239"/>
    </location>
</feature>
<evidence type="ECO:0000256" key="1">
    <source>
        <dbReference type="ARBA" id="ARBA00004141"/>
    </source>
</evidence>
<dbReference type="AlphaFoldDB" id="A0AAU9SMR8"/>
<dbReference type="InterPro" id="IPR003689">
    <property type="entry name" value="ZIP"/>
</dbReference>
<keyword evidence="7" id="KW-1185">Reference proteome</keyword>
<accession>A0AAU9SMR8</accession>
<feature type="transmembrane region" description="Helical" evidence="5">
    <location>
        <begin position="71"/>
        <end position="89"/>
    </location>
</feature>
<comment type="subcellular location">
    <subcellularLocation>
        <location evidence="1">Membrane</location>
        <topology evidence="1">Multi-pass membrane protein</topology>
    </subcellularLocation>
</comment>
<sequence>MQCEEGKESRRLSDSLKHSIDTQDQYPRMDLDSDPSSKPLILVKLWCLLIVFVAALVAGVSPYVVKWSEGFILLGTQFAGGVFLGIALMQFLSDSDEAFENLTARSYPFAFMLASVGYLLAMLADFVVVSVYGKHSPSDSEGFTVQGSTQQRKSIYRAGTSQSQIQQVEDEIDHFTKALLFRVISFGDSVLLITALCFHSVFESIAIGVADTKARTWRALWTVTLHKVFTAIAMGISILRMIPDHPLVSCIAYAFAFAISCPVGVAIGIVIDATAPGIIVRWIFAVFMSLACGVFIYISVNHLLVKGYFPQRTVMLDSTHRKFLAVVLGVGVIAILMIWDESTSACG</sequence>
<comment type="caution">
    <text evidence="6">The sequence shown here is derived from an EMBL/GenBank/DDBJ whole genome shotgun (WGS) entry which is preliminary data.</text>
</comment>
<gene>
    <name evidence="6" type="ORF">TAV2_LOCUS18375</name>
</gene>
<protein>
    <recommendedName>
        <fullName evidence="8">Zinc transporter 11</fullName>
    </recommendedName>
</protein>
<evidence type="ECO:0000256" key="4">
    <source>
        <dbReference type="ARBA" id="ARBA00023136"/>
    </source>
</evidence>
<dbReference type="GO" id="GO:0005385">
    <property type="term" value="F:zinc ion transmembrane transporter activity"/>
    <property type="evidence" value="ECO:0007669"/>
    <property type="project" value="TreeGrafter"/>
</dbReference>
<feature type="transmembrane region" description="Helical" evidence="5">
    <location>
        <begin position="278"/>
        <end position="300"/>
    </location>
</feature>
<dbReference type="PANTHER" id="PTHR11040:SF217">
    <property type="entry name" value="ZINC TRANSPORTER 11"/>
    <property type="match status" value="1"/>
</dbReference>
<evidence type="ECO:0000313" key="6">
    <source>
        <dbReference type="EMBL" id="CAH2068774.1"/>
    </source>
</evidence>
<evidence type="ECO:0000256" key="2">
    <source>
        <dbReference type="ARBA" id="ARBA00022692"/>
    </source>
</evidence>